<evidence type="ECO:0000313" key="2">
    <source>
        <dbReference type="EMBL" id="TSJ44988.1"/>
    </source>
</evidence>
<dbReference type="Pfam" id="PF04264">
    <property type="entry name" value="YceI"/>
    <property type="match status" value="1"/>
</dbReference>
<organism evidence="2 3">
    <name type="scientific">Fluviicola chungangensis</name>
    <dbReference type="NCBI Taxonomy" id="2597671"/>
    <lineage>
        <taxon>Bacteria</taxon>
        <taxon>Pseudomonadati</taxon>
        <taxon>Bacteroidota</taxon>
        <taxon>Flavobacteriia</taxon>
        <taxon>Flavobacteriales</taxon>
        <taxon>Crocinitomicaceae</taxon>
        <taxon>Fluviicola</taxon>
    </lineage>
</organism>
<dbReference type="Gene3D" id="2.40.128.110">
    <property type="entry name" value="Lipid/polyisoprenoid-binding, YceI-like"/>
    <property type="match status" value="1"/>
</dbReference>
<comment type="caution">
    <text evidence="2">The sequence shown here is derived from an EMBL/GenBank/DDBJ whole genome shotgun (WGS) entry which is preliminary data.</text>
</comment>
<dbReference type="OrthoDB" id="9811006at2"/>
<dbReference type="InterPro" id="IPR036761">
    <property type="entry name" value="TTHA0802/YceI-like_sf"/>
</dbReference>
<evidence type="ECO:0000259" key="1">
    <source>
        <dbReference type="SMART" id="SM00867"/>
    </source>
</evidence>
<feature type="domain" description="Lipid/polyisoprenoid-binding YceI-like" evidence="1">
    <location>
        <begin position="5"/>
        <end position="170"/>
    </location>
</feature>
<evidence type="ECO:0000313" key="3">
    <source>
        <dbReference type="Proteomes" id="UP000316008"/>
    </source>
</evidence>
<dbReference type="PANTHER" id="PTHR34406">
    <property type="entry name" value="PROTEIN YCEI"/>
    <property type="match status" value="1"/>
</dbReference>
<dbReference type="RefSeq" id="WP_144333109.1">
    <property type="nucleotide sequence ID" value="NZ_VLPL01000004.1"/>
</dbReference>
<dbReference type="InterPro" id="IPR007372">
    <property type="entry name" value="Lipid/polyisoprenoid-bd_YceI"/>
</dbReference>
<dbReference type="Proteomes" id="UP000316008">
    <property type="component" value="Unassembled WGS sequence"/>
</dbReference>
<proteinExistence type="predicted"/>
<protein>
    <submittedName>
        <fullName evidence="2">YceI family protein</fullName>
    </submittedName>
</protein>
<sequence length="172" mass="19110">MSTTKWTIDPAHSEVGFSVKHMMFTKVTGTFDAVDATVEAEDGFKNVVIDAKIDTASVNTRNEQRDGHLKSGDFFDVENHPQITFKAELPELKTGKIEGEFQLHGVTKRIPLDIEFHGEGKDPWGNEKAAFSFESSINRKDFGLTWNSALETGGVLVGEDVKLRGEIQLVKQ</sequence>
<dbReference type="AlphaFoldDB" id="A0A556MYW3"/>
<accession>A0A556MYW3</accession>
<gene>
    <name evidence="2" type="ORF">FO442_10355</name>
</gene>
<dbReference type="SMART" id="SM00867">
    <property type="entry name" value="YceI"/>
    <property type="match status" value="1"/>
</dbReference>
<dbReference type="PANTHER" id="PTHR34406:SF1">
    <property type="entry name" value="PROTEIN YCEI"/>
    <property type="match status" value="1"/>
</dbReference>
<keyword evidence="3" id="KW-1185">Reference proteome</keyword>
<dbReference type="SUPFAM" id="SSF101874">
    <property type="entry name" value="YceI-like"/>
    <property type="match status" value="1"/>
</dbReference>
<name>A0A556MYW3_9FLAO</name>
<dbReference type="EMBL" id="VLPL01000004">
    <property type="protein sequence ID" value="TSJ44988.1"/>
    <property type="molecule type" value="Genomic_DNA"/>
</dbReference>
<reference evidence="2 3" key="1">
    <citation type="submission" date="2019-07" db="EMBL/GenBank/DDBJ databases">
        <authorList>
            <person name="Huq M.A."/>
        </authorList>
    </citation>
    <scope>NUCLEOTIDE SEQUENCE [LARGE SCALE GENOMIC DNA]</scope>
    <source>
        <strain evidence="2 3">MAH-3</strain>
    </source>
</reference>